<keyword evidence="2" id="KW-1185">Reference proteome</keyword>
<protein>
    <submittedName>
        <fullName evidence="1">Uncharacterized protein</fullName>
    </submittedName>
</protein>
<reference evidence="1 2" key="1">
    <citation type="journal article" date="2016" name="Front. Microbiol.">
        <title>Single-Cell (Meta-)Genomics of a Dimorphic Candidatus Thiomargarita nelsonii Reveals Genomic Plasticity.</title>
        <authorList>
            <person name="Flood B.E."/>
            <person name="Fliss P."/>
            <person name="Jones D.S."/>
            <person name="Dick G.J."/>
            <person name="Jain S."/>
            <person name="Kaster A.K."/>
            <person name="Winkel M."/>
            <person name="Mussmann M."/>
            <person name="Bailey J."/>
        </authorList>
    </citation>
    <scope>NUCLEOTIDE SEQUENCE [LARGE SCALE GENOMIC DNA]</scope>
    <source>
        <strain evidence="1">Hydrate Ridge</strain>
    </source>
</reference>
<name>A0A0A6PBD6_9GAMM</name>
<dbReference type="AlphaFoldDB" id="A0A0A6PBD6"/>
<sequence length="460" mass="52379">MRIAAIERGEYDDEEGAEYITQEQKQTLEALFGQTGELFLSNKLEAAKAAFEELFAFQIDDFSLDIERREPQARYCRCIYETVAPKQRIKALLVGMAPEQPTQFHKPLRLFDGNYPFLQDIIDARPGELPNFKTFLPAWEKALAKKQSDRAALLRLEALNLHKGLEGVARLARTKQQPLDYLFWIEKLLEQKAWNEVASISQEGLNALPLGEYRAVVADSLLLAAETLGDLELILNAKKEKCLSAPSDNTLLAWINEAESQQQRSEALKQAFNFLSKNKPFASNLYAKTSLMAGEINKAFGLVKNEKAYGWSTGRNPTGVVFAGILIALLPLNKQPASVLLKLLQRYTKTDYSLIEQIIQGIRGRKWPASQTKKWLEWAETIAKQRIEHIVSNKHRYAYERAAEILGALCEYFILTKKEEHGISLIEHYRNVQFSRFSAFIREIDQVIASSNLLNRKNLI</sequence>
<comment type="caution">
    <text evidence="1">The sequence shown here is derived from an EMBL/GenBank/DDBJ whole genome shotgun (WGS) entry which is preliminary data.</text>
</comment>
<evidence type="ECO:0000313" key="1">
    <source>
        <dbReference type="EMBL" id="KHD07559.1"/>
    </source>
</evidence>
<dbReference type="EMBL" id="JSZA02000012">
    <property type="protein sequence ID" value="KHD07559.1"/>
    <property type="molecule type" value="Genomic_DNA"/>
</dbReference>
<proteinExistence type="predicted"/>
<organism evidence="1 2">
    <name type="scientific">Candidatus Thiomargarita nelsonii</name>
    <dbReference type="NCBI Taxonomy" id="1003181"/>
    <lineage>
        <taxon>Bacteria</taxon>
        <taxon>Pseudomonadati</taxon>
        <taxon>Pseudomonadota</taxon>
        <taxon>Gammaproteobacteria</taxon>
        <taxon>Thiotrichales</taxon>
        <taxon>Thiotrichaceae</taxon>
        <taxon>Thiomargarita</taxon>
    </lineage>
</organism>
<gene>
    <name evidence="1" type="ORF">PN36_04430</name>
</gene>
<evidence type="ECO:0000313" key="2">
    <source>
        <dbReference type="Proteomes" id="UP000030428"/>
    </source>
</evidence>
<dbReference type="Proteomes" id="UP000030428">
    <property type="component" value="Unassembled WGS sequence"/>
</dbReference>
<accession>A0A0A6PBD6</accession>